<organism evidence="2 3">
    <name type="scientific">Frankia alni (strain DSM 45986 / CECT 9034 / ACN14a)</name>
    <dbReference type="NCBI Taxonomy" id="326424"/>
    <lineage>
        <taxon>Bacteria</taxon>
        <taxon>Bacillati</taxon>
        <taxon>Actinomycetota</taxon>
        <taxon>Actinomycetes</taxon>
        <taxon>Frankiales</taxon>
        <taxon>Frankiaceae</taxon>
        <taxon>Frankia</taxon>
    </lineage>
</organism>
<keyword evidence="1" id="KW-0378">Hydrolase</keyword>
<dbReference type="AlphaFoldDB" id="Q0RKM6"/>
<dbReference type="eggNOG" id="COG3764">
    <property type="taxonomic scope" value="Bacteria"/>
</dbReference>
<dbReference type="KEGG" id="fal:FRAAL3286"/>
<dbReference type="InterPro" id="IPR023365">
    <property type="entry name" value="Sortase_dom-sf"/>
</dbReference>
<proteinExistence type="predicted"/>
<evidence type="ECO:0000313" key="3">
    <source>
        <dbReference type="Proteomes" id="UP000000657"/>
    </source>
</evidence>
<dbReference type="CDD" id="cd05829">
    <property type="entry name" value="Sortase_F"/>
    <property type="match status" value="1"/>
</dbReference>
<accession>Q0RKM6</accession>
<dbReference type="STRING" id="326424.FRAAL3286"/>
<keyword evidence="3" id="KW-1185">Reference proteome</keyword>
<dbReference type="InterPro" id="IPR042001">
    <property type="entry name" value="Sortase_F"/>
</dbReference>
<dbReference type="Proteomes" id="UP000000657">
    <property type="component" value="Chromosome"/>
</dbReference>
<evidence type="ECO:0000313" key="2">
    <source>
        <dbReference type="EMBL" id="CAJ61930.1"/>
    </source>
</evidence>
<reference evidence="2 3" key="1">
    <citation type="journal article" date="2007" name="Genome Res.">
        <title>Genome characteristics of facultatively symbiotic Frankia sp. strains reflect host range and host plant biogeography.</title>
        <authorList>
            <person name="Normand P."/>
            <person name="Lapierre P."/>
            <person name="Tisa L.S."/>
            <person name="Gogarten J.P."/>
            <person name="Alloisio N."/>
            <person name="Bagnarol E."/>
            <person name="Bassi C.A."/>
            <person name="Berry A.M."/>
            <person name="Bickhart D.M."/>
            <person name="Choisne N."/>
            <person name="Couloux A."/>
            <person name="Cournoyer B."/>
            <person name="Cruveiller S."/>
            <person name="Daubin V."/>
            <person name="Demange N."/>
            <person name="Francino M.P."/>
            <person name="Goltsman E."/>
            <person name="Huang Y."/>
            <person name="Kopp O.R."/>
            <person name="Labarre L."/>
            <person name="Lapidus A."/>
            <person name="Lavire C."/>
            <person name="Marechal J."/>
            <person name="Martinez M."/>
            <person name="Mastronunzio J.E."/>
            <person name="Mullin B.C."/>
            <person name="Niemann J."/>
            <person name="Pujic P."/>
            <person name="Rawnsley T."/>
            <person name="Rouy Z."/>
            <person name="Schenowitz C."/>
            <person name="Sellstedt A."/>
            <person name="Tavares F."/>
            <person name="Tomkins J.P."/>
            <person name="Vallenet D."/>
            <person name="Valverde C."/>
            <person name="Wall L.G."/>
            <person name="Wang Y."/>
            <person name="Medigue C."/>
            <person name="Benson D.R."/>
        </authorList>
    </citation>
    <scope>NUCLEOTIDE SEQUENCE [LARGE SCALE GENOMIC DNA]</scope>
    <source>
        <strain evidence="3">DSM 45986 / CECT 9034 / ACN14a</strain>
    </source>
</reference>
<name>Q0RKM6_FRAAA</name>
<gene>
    <name evidence="2" type="ordered locus">FRAAL3286</name>
</gene>
<dbReference type="EMBL" id="CT573213">
    <property type="protein sequence ID" value="CAJ61930.1"/>
    <property type="molecule type" value="Genomic_DNA"/>
</dbReference>
<sequence length="88" mass="9627">MDYNGRPGALYPLSRVETGALVEITSADGTKHDYRVVTRRHVVKTRLADTGVFRTDGPPRLALITCGGAFNTTTHSYRDNLIVLALPV</sequence>
<dbReference type="InterPro" id="IPR005754">
    <property type="entry name" value="Sortase"/>
</dbReference>
<dbReference type="HOGENOM" id="CLU_2464542_0_0_11"/>
<evidence type="ECO:0000256" key="1">
    <source>
        <dbReference type="ARBA" id="ARBA00022801"/>
    </source>
</evidence>
<dbReference type="Pfam" id="PF04203">
    <property type="entry name" value="Sortase"/>
    <property type="match status" value="1"/>
</dbReference>
<dbReference type="Gene3D" id="2.40.260.10">
    <property type="entry name" value="Sortase"/>
    <property type="match status" value="1"/>
</dbReference>
<dbReference type="GO" id="GO:0016787">
    <property type="term" value="F:hydrolase activity"/>
    <property type="evidence" value="ECO:0007669"/>
    <property type="project" value="UniProtKB-KW"/>
</dbReference>
<evidence type="ECO:0008006" key="4">
    <source>
        <dbReference type="Google" id="ProtNLM"/>
    </source>
</evidence>
<protein>
    <recommendedName>
        <fullName evidence="4">Secreted protein</fullName>
    </recommendedName>
</protein>
<dbReference type="SUPFAM" id="SSF63817">
    <property type="entry name" value="Sortase"/>
    <property type="match status" value="1"/>
</dbReference>